<accession>A0A091BYI8</accession>
<sequence>MKKLILDIDTGIDDAMALAYSAGAKKIDLIGVVGTYGNVYTQQSVQNTLNILDMIGKVDIPVYEGEPHAIAKNNFKRSEIGKKTSWTKWHW</sequence>
<gene>
    <name evidence="4" type="ORF">TMU3MR103_1972</name>
</gene>
<dbReference type="Proteomes" id="UP000029381">
    <property type="component" value="Unassembled WGS sequence"/>
</dbReference>
<dbReference type="GO" id="GO:0006152">
    <property type="term" value="P:purine nucleoside catabolic process"/>
    <property type="evidence" value="ECO:0007669"/>
    <property type="project" value="TreeGrafter"/>
</dbReference>
<dbReference type="InterPro" id="IPR023186">
    <property type="entry name" value="IUNH"/>
</dbReference>
<dbReference type="InterPro" id="IPR001910">
    <property type="entry name" value="Inosine/uridine_hydrolase_dom"/>
</dbReference>
<keyword evidence="2 4" id="KW-0326">Glycosidase</keyword>
<reference evidence="4 5" key="1">
    <citation type="submission" date="2014-08" db="EMBL/GenBank/DDBJ databases">
        <title>Genome sequence of Tetragenococcus muriaticus.</title>
        <authorList>
            <person name="Chuea-nongthon C."/>
            <person name="Rodtong S."/>
            <person name="Yongsawatdigul J."/>
            <person name="Steele J.L."/>
            <person name="Liu X.-y."/>
            <person name="Speers J."/>
            <person name="Glasner J.D."/>
            <person name="Neeno-Eckwall E.C."/>
        </authorList>
    </citation>
    <scope>NUCLEOTIDE SEQUENCE [LARGE SCALE GENOMIC DNA]</scope>
    <source>
        <strain evidence="4 5">3MR10-3</strain>
    </source>
</reference>
<name>A0A091BYI8_9ENTE</name>
<evidence type="ECO:0000256" key="2">
    <source>
        <dbReference type="ARBA" id="ARBA00023295"/>
    </source>
</evidence>
<dbReference type="AlphaFoldDB" id="A0A091BYI8"/>
<dbReference type="EMBL" id="JPVT01000213">
    <property type="protein sequence ID" value="KFN89535.1"/>
    <property type="molecule type" value="Genomic_DNA"/>
</dbReference>
<dbReference type="RefSeq" id="WP_269317479.1">
    <property type="nucleotide sequence ID" value="NZ_JPVT01000213.1"/>
</dbReference>
<dbReference type="GO" id="GO:0008477">
    <property type="term" value="F:purine nucleosidase activity"/>
    <property type="evidence" value="ECO:0007669"/>
    <property type="project" value="UniProtKB-EC"/>
</dbReference>
<keyword evidence="5" id="KW-1185">Reference proteome</keyword>
<dbReference type="PANTHER" id="PTHR12304">
    <property type="entry name" value="INOSINE-URIDINE PREFERRING NUCLEOSIDE HYDROLASE"/>
    <property type="match status" value="1"/>
</dbReference>
<dbReference type="Gene3D" id="3.90.245.10">
    <property type="entry name" value="Ribonucleoside hydrolase-like"/>
    <property type="match status" value="1"/>
</dbReference>
<keyword evidence="1 4" id="KW-0378">Hydrolase</keyword>
<dbReference type="InterPro" id="IPR036452">
    <property type="entry name" value="Ribo_hydro-like"/>
</dbReference>
<protein>
    <submittedName>
        <fullName evidence="4">Inosine-uridine preferring nucleoside hydrolase</fullName>
        <ecNumber evidence="4">3.2.2.1</ecNumber>
    </submittedName>
</protein>
<evidence type="ECO:0000313" key="4">
    <source>
        <dbReference type="EMBL" id="KFN89535.1"/>
    </source>
</evidence>
<dbReference type="EC" id="3.2.2.1" evidence="4"/>
<proteinExistence type="predicted"/>
<evidence type="ECO:0000256" key="1">
    <source>
        <dbReference type="ARBA" id="ARBA00022801"/>
    </source>
</evidence>
<dbReference type="PANTHER" id="PTHR12304:SF4">
    <property type="entry name" value="URIDINE NUCLEOSIDASE"/>
    <property type="match status" value="1"/>
</dbReference>
<evidence type="ECO:0000313" key="5">
    <source>
        <dbReference type="Proteomes" id="UP000029381"/>
    </source>
</evidence>
<dbReference type="Pfam" id="PF01156">
    <property type="entry name" value="IU_nuc_hydro"/>
    <property type="match status" value="1"/>
</dbReference>
<dbReference type="PATRIC" id="fig|1302648.3.peg.1932"/>
<organism evidence="4 5">
    <name type="scientific">Tetragenococcus muriaticus 3MR10-3</name>
    <dbReference type="NCBI Taxonomy" id="1302648"/>
    <lineage>
        <taxon>Bacteria</taxon>
        <taxon>Bacillati</taxon>
        <taxon>Bacillota</taxon>
        <taxon>Bacilli</taxon>
        <taxon>Lactobacillales</taxon>
        <taxon>Enterococcaceae</taxon>
        <taxon>Tetragenococcus</taxon>
    </lineage>
</organism>
<comment type="caution">
    <text evidence="4">The sequence shown here is derived from an EMBL/GenBank/DDBJ whole genome shotgun (WGS) entry which is preliminary data.</text>
</comment>
<dbReference type="GO" id="GO:0005829">
    <property type="term" value="C:cytosol"/>
    <property type="evidence" value="ECO:0007669"/>
    <property type="project" value="TreeGrafter"/>
</dbReference>
<evidence type="ECO:0000259" key="3">
    <source>
        <dbReference type="Pfam" id="PF01156"/>
    </source>
</evidence>
<dbReference type="SUPFAM" id="SSF53590">
    <property type="entry name" value="Nucleoside hydrolase"/>
    <property type="match status" value="1"/>
</dbReference>
<feature type="domain" description="Inosine/uridine-preferring nucleoside hydrolase" evidence="3">
    <location>
        <begin position="4"/>
        <end position="73"/>
    </location>
</feature>